<dbReference type="OrthoDB" id="9803111at2"/>
<gene>
    <name evidence="3" type="ORF">Gferi_06970</name>
</gene>
<dbReference type="InterPro" id="IPR051203">
    <property type="entry name" value="Polysaccharide_Synthase-Rel"/>
</dbReference>
<sequence>MRYKDKKILVIGGTGTVGGKIVEELLKQEPAVIRILSRDEYKQFLIGNTLRNQKNIRLLIGDVRDYDRVERACRDIDIVFNLAAMKHVPACEYNPTEAMKTNIIGMDNVIKAARNHNVERVLFTSSDKAINPTNVYGATKLLAERITQAANFSRGSAQTKFVVVRFGNVMGSRGSIIPLFEKQILEQRKITVTDLNMSRFMMTLTQAAALTMQAAENCLGGEIFILKMPVIRLRDLAEVVIEETCKKHGIDQQEIKIETIGMRPGEKLYEELMTEEESKFAFDLEKMYAVCPVTYETEKFRDFYKGCRAAGIGSYCSHHMEPITREEIRALLHEEGIL</sequence>
<evidence type="ECO:0000313" key="4">
    <source>
        <dbReference type="Proteomes" id="UP000095743"/>
    </source>
</evidence>
<dbReference type="Pfam" id="PF02719">
    <property type="entry name" value="Polysacc_synt_2"/>
    <property type="match status" value="1"/>
</dbReference>
<dbReference type="Gene3D" id="3.40.50.720">
    <property type="entry name" value="NAD(P)-binding Rossmann-like Domain"/>
    <property type="match status" value="1"/>
</dbReference>
<name>A0A1D8GEJ4_9FIRM</name>
<reference evidence="3 4" key="1">
    <citation type="submission" date="2016-09" db="EMBL/GenBank/DDBJ databases">
        <title>Genomic analysis reveals versatility of anaerobic energy metabolism of Geosporobacter ferrireducens IRF9 of phylum Firmicutes.</title>
        <authorList>
            <person name="Kim S.-J."/>
        </authorList>
    </citation>
    <scope>NUCLEOTIDE SEQUENCE [LARGE SCALE GENOMIC DNA]</scope>
    <source>
        <strain evidence="3 4">IRF9</strain>
    </source>
</reference>
<dbReference type="InterPro" id="IPR036291">
    <property type="entry name" value="NAD(P)-bd_dom_sf"/>
</dbReference>
<dbReference type="SUPFAM" id="SSF51735">
    <property type="entry name" value="NAD(P)-binding Rossmann-fold domains"/>
    <property type="match status" value="1"/>
</dbReference>
<dbReference type="Proteomes" id="UP000095743">
    <property type="component" value="Chromosome"/>
</dbReference>
<dbReference type="EMBL" id="CP017269">
    <property type="protein sequence ID" value="AOT69336.1"/>
    <property type="molecule type" value="Genomic_DNA"/>
</dbReference>
<proteinExistence type="inferred from homology"/>
<dbReference type="KEGG" id="gfe:Gferi_06970"/>
<dbReference type="STRING" id="1424294.Gferi_06970"/>
<evidence type="ECO:0000313" key="3">
    <source>
        <dbReference type="EMBL" id="AOT69336.1"/>
    </source>
</evidence>
<evidence type="ECO:0000256" key="1">
    <source>
        <dbReference type="ARBA" id="ARBA00007430"/>
    </source>
</evidence>
<evidence type="ECO:0000259" key="2">
    <source>
        <dbReference type="Pfam" id="PF02719"/>
    </source>
</evidence>
<dbReference type="PANTHER" id="PTHR43318">
    <property type="entry name" value="UDP-N-ACETYLGLUCOSAMINE 4,6-DEHYDRATASE"/>
    <property type="match status" value="1"/>
</dbReference>
<keyword evidence="4" id="KW-1185">Reference proteome</keyword>
<dbReference type="AlphaFoldDB" id="A0A1D8GEJ4"/>
<organism evidence="3 4">
    <name type="scientific">Geosporobacter ferrireducens</name>
    <dbReference type="NCBI Taxonomy" id="1424294"/>
    <lineage>
        <taxon>Bacteria</taxon>
        <taxon>Bacillati</taxon>
        <taxon>Bacillota</taxon>
        <taxon>Clostridia</taxon>
        <taxon>Peptostreptococcales</taxon>
        <taxon>Thermotaleaceae</taxon>
        <taxon>Geosporobacter</taxon>
    </lineage>
</organism>
<dbReference type="CDD" id="cd05237">
    <property type="entry name" value="UDP_invert_4-6DH_SDR_e"/>
    <property type="match status" value="1"/>
</dbReference>
<accession>A0A1D8GEJ4</accession>
<protein>
    <recommendedName>
        <fullName evidence="2">Polysaccharide biosynthesis protein CapD-like domain-containing protein</fullName>
    </recommendedName>
</protein>
<feature type="domain" description="Polysaccharide biosynthesis protein CapD-like" evidence="2">
    <location>
        <begin position="8"/>
        <end position="290"/>
    </location>
</feature>
<dbReference type="InterPro" id="IPR003869">
    <property type="entry name" value="Polysac_CapD-like"/>
</dbReference>
<comment type="similarity">
    <text evidence="1">Belongs to the polysaccharide synthase family.</text>
</comment>
<dbReference type="PANTHER" id="PTHR43318:SF2">
    <property type="entry name" value="UDP-N-ACETYLGLUCOSAMINE 4,6-DEHYDRATASE (INVERTING)"/>
    <property type="match status" value="1"/>
</dbReference>
<dbReference type="RefSeq" id="WP_069974902.1">
    <property type="nucleotide sequence ID" value="NZ_CP017269.1"/>
</dbReference>